<feature type="repeat" description="RCC1" evidence="3">
    <location>
        <begin position="196"/>
        <end position="252"/>
    </location>
</feature>
<feature type="repeat" description="RCC1" evidence="3">
    <location>
        <begin position="379"/>
        <end position="433"/>
    </location>
</feature>
<reference evidence="5" key="1">
    <citation type="journal article" date="2018" name="Genome Biol. Evol.">
        <title>Genomics and development of Lentinus tigrinus, a white-rot wood-decaying mushroom with dimorphic fruiting bodies.</title>
        <authorList>
            <person name="Wu B."/>
            <person name="Xu Z."/>
            <person name="Knudson A."/>
            <person name="Carlson A."/>
            <person name="Chen N."/>
            <person name="Kovaka S."/>
            <person name="LaButti K."/>
            <person name="Lipzen A."/>
            <person name="Pennachio C."/>
            <person name="Riley R."/>
            <person name="Schakwitz W."/>
            <person name="Umezawa K."/>
            <person name="Ohm R.A."/>
            <person name="Grigoriev I.V."/>
            <person name="Nagy L.G."/>
            <person name="Gibbons J."/>
            <person name="Hibbett D."/>
        </authorList>
    </citation>
    <scope>NUCLEOTIDE SEQUENCE [LARGE SCALE GENOMIC DNA]</scope>
    <source>
        <strain evidence="5">ALCF2SS1-6</strain>
    </source>
</reference>
<dbReference type="Gene3D" id="2.130.10.30">
    <property type="entry name" value="Regulator of chromosome condensation 1/beta-lactamase-inhibitor protein II"/>
    <property type="match status" value="1"/>
</dbReference>
<evidence type="ECO:0000256" key="1">
    <source>
        <dbReference type="ARBA" id="ARBA00022658"/>
    </source>
</evidence>
<dbReference type="EMBL" id="ML122303">
    <property type="protein sequence ID" value="RPD54671.1"/>
    <property type="molecule type" value="Genomic_DNA"/>
</dbReference>
<organism evidence="5 6">
    <name type="scientific">Lentinus tigrinus ALCF2SS1-6</name>
    <dbReference type="NCBI Taxonomy" id="1328759"/>
    <lineage>
        <taxon>Eukaryota</taxon>
        <taxon>Fungi</taxon>
        <taxon>Dikarya</taxon>
        <taxon>Basidiomycota</taxon>
        <taxon>Agaricomycotina</taxon>
        <taxon>Agaricomycetes</taxon>
        <taxon>Polyporales</taxon>
        <taxon>Polyporaceae</taxon>
        <taxon>Lentinus</taxon>
    </lineage>
</organism>
<accession>A0A5C2RTX5</accession>
<evidence type="ECO:0000313" key="6">
    <source>
        <dbReference type="Proteomes" id="UP000313359"/>
    </source>
</evidence>
<feature type="repeat" description="RCC1" evidence="3">
    <location>
        <begin position="141"/>
        <end position="195"/>
    </location>
</feature>
<feature type="repeat" description="RCC1" evidence="3">
    <location>
        <begin position="5"/>
        <end position="70"/>
    </location>
</feature>
<dbReference type="Proteomes" id="UP000313359">
    <property type="component" value="Unassembled WGS sequence"/>
</dbReference>
<gene>
    <name evidence="5" type="ORF">L227DRAFT_657451</name>
</gene>
<evidence type="ECO:0000256" key="2">
    <source>
        <dbReference type="ARBA" id="ARBA00022737"/>
    </source>
</evidence>
<dbReference type="InterPro" id="IPR000408">
    <property type="entry name" value="Reg_chr_condens"/>
</dbReference>
<keyword evidence="2" id="KW-0677">Repeat</keyword>
<dbReference type="GO" id="GO:0005085">
    <property type="term" value="F:guanyl-nucleotide exchange factor activity"/>
    <property type="evidence" value="ECO:0007669"/>
    <property type="project" value="TreeGrafter"/>
</dbReference>
<keyword evidence="6" id="KW-1185">Reference proteome</keyword>
<feature type="repeat" description="RCC1" evidence="3">
    <location>
        <begin position="253"/>
        <end position="315"/>
    </location>
</feature>
<dbReference type="InterPro" id="IPR009091">
    <property type="entry name" value="RCC1/BLIP-II"/>
</dbReference>
<dbReference type="PANTHER" id="PTHR45982:SF1">
    <property type="entry name" value="REGULATOR OF CHROMOSOME CONDENSATION"/>
    <property type="match status" value="1"/>
</dbReference>
<protein>
    <submittedName>
        <fullName evidence="5">RCC1/BLIP-II</fullName>
    </submittedName>
</protein>
<name>A0A5C2RTX5_9APHY</name>
<keyword evidence="1" id="KW-0344">Guanine-nucleotide releasing factor</keyword>
<dbReference type="STRING" id="1328759.A0A5C2RTX5"/>
<dbReference type="PROSITE" id="PS00626">
    <property type="entry name" value="RCC1_2"/>
    <property type="match status" value="3"/>
</dbReference>
<dbReference type="SUPFAM" id="SSF50985">
    <property type="entry name" value="RCC1/BLIP-II"/>
    <property type="match status" value="1"/>
</dbReference>
<proteinExistence type="predicted"/>
<dbReference type="Pfam" id="PF25390">
    <property type="entry name" value="WD40_RLD"/>
    <property type="match status" value="1"/>
</dbReference>
<sequence length="435" mass="45899">MVTTLQVFCWGAGDSGQLGMGAEVLPFNLSKPRRNRYLENLAEGGAFGGPGTGFESVAAGALHSVFIDEKGTVWTCGMNDNAELGRPTITITQGDTTVEVDEATSLPFHVPVPIQSLVDEGFRAVKVAVGDCIGAVLDSHGHLRAWGTYRTSNGELGFSPSILRQFKPVSIPALSAMEFSSVAAGDNHVLFLTTHGEVYSAGSSEYMQLGRRVLKRHMVKGTVPERVILQTRSRKAVVIGAGADHSFAVDADGTTWGWGLNGHGQTGTGVESHRSEDRVVSSPRPVHGLTKAELDGATIVQIAGGVQHTLFLSSDGRVYGCGNYEDGQLGLADDDGELAARYPDRYVPEPVLIPFPDSDDPVVAVACGTHNSLAITQGGALYAWGRDTTGQVGTGNEGADVRTPTVVVHRTGGSWFTKAASCGSQHSLALLQKKT</sequence>
<dbReference type="InterPro" id="IPR051553">
    <property type="entry name" value="Ran_GTPase-activating"/>
</dbReference>
<dbReference type="OrthoDB" id="61110at2759"/>
<evidence type="ECO:0000256" key="3">
    <source>
        <dbReference type="PROSITE-ProRule" id="PRU00235"/>
    </source>
</evidence>
<evidence type="ECO:0000313" key="5">
    <source>
        <dbReference type="EMBL" id="RPD54671.1"/>
    </source>
</evidence>
<dbReference type="PRINTS" id="PR00633">
    <property type="entry name" value="RCCNDNSATION"/>
</dbReference>
<dbReference type="GO" id="GO:0005737">
    <property type="term" value="C:cytoplasm"/>
    <property type="evidence" value="ECO:0007669"/>
    <property type="project" value="TreeGrafter"/>
</dbReference>
<evidence type="ECO:0000259" key="4">
    <source>
        <dbReference type="Pfam" id="PF25390"/>
    </source>
</evidence>
<dbReference type="PROSITE" id="PS50012">
    <property type="entry name" value="RCC1_3"/>
    <property type="match status" value="6"/>
</dbReference>
<dbReference type="AlphaFoldDB" id="A0A5C2RTX5"/>
<feature type="domain" description="RCC1-like" evidence="4">
    <location>
        <begin position="6"/>
        <end position="429"/>
    </location>
</feature>
<feature type="repeat" description="RCC1" evidence="3">
    <location>
        <begin position="316"/>
        <end position="378"/>
    </location>
</feature>
<dbReference type="InterPro" id="IPR058923">
    <property type="entry name" value="RCC1-like_dom"/>
</dbReference>
<dbReference type="PANTHER" id="PTHR45982">
    <property type="entry name" value="REGULATOR OF CHROMOSOME CONDENSATION"/>
    <property type="match status" value="1"/>
</dbReference>